<feature type="compositionally biased region" description="Basic residues" evidence="1">
    <location>
        <begin position="104"/>
        <end position="114"/>
    </location>
</feature>
<comment type="caution">
    <text evidence="2">The sequence shown here is derived from an EMBL/GenBank/DDBJ whole genome shotgun (WGS) entry which is preliminary data.</text>
</comment>
<proteinExistence type="predicted"/>
<evidence type="ECO:0000313" key="2">
    <source>
        <dbReference type="EMBL" id="EIE23373.1"/>
    </source>
</evidence>
<feature type="compositionally biased region" description="Low complexity" evidence="1">
    <location>
        <begin position="147"/>
        <end position="157"/>
    </location>
</feature>
<organism evidence="2 3">
    <name type="scientific">Coccomyxa subellipsoidea (strain C-169)</name>
    <name type="common">Green microalga</name>
    <dbReference type="NCBI Taxonomy" id="574566"/>
    <lineage>
        <taxon>Eukaryota</taxon>
        <taxon>Viridiplantae</taxon>
        <taxon>Chlorophyta</taxon>
        <taxon>core chlorophytes</taxon>
        <taxon>Trebouxiophyceae</taxon>
        <taxon>Trebouxiophyceae incertae sedis</taxon>
        <taxon>Coccomyxaceae</taxon>
        <taxon>Coccomyxa</taxon>
        <taxon>Coccomyxa subellipsoidea</taxon>
    </lineage>
</organism>
<accession>I0YYA4</accession>
<dbReference type="GeneID" id="17041365"/>
<name>I0YYA4_COCSC</name>
<dbReference type="KEGG" id="csl:COCSUDRAFT_62910"/>
<keyword evidence="3" id="KW-1185">Reference proteome</keyword>
<feature type="compositionally biased region" description="Pro residues" evidence="1">
    <location>
        <begin position="74"/>
        <end position="83"/>
    </location>
</feature>
<gene>
    <name evidence="2" type="ORF">COCSUDRAFT_62910</name>
</gene>
<dbReference type="Proteomes" id="UP000007264">
    <property type="component" value="Unassembled WGS sequence"/>
</dbReference>
<feature type="region of interest" description="Disordered" evidence="1">
    <location>
        <begin position="58"/>
        <end position="157"/>
    </location>
</feature>
<feature type="compositionally biased region" description="Pro residues" evidence="1">
    <location>
        <begin position="126"/>
        <end position="137"/>
    </location>
</feature>
<protein>
    <submittedName>
        <fullName evidence="2">Uncharacterized protein</fullName>
    </submittedName>
</protein>
<dbReference type="RefSeq" id="XP_005647917.1">
    <property type="nucleotide sequence ID" value="XM_005647860.1"/>
</dbReference>
<evidence type="ECO:0000313" key="3">
    <source>
        <dbReference type="Proteomes" id="UP000007264"/>
    </source>
</evidence>
<dbReference type="AlphaFoldDB" id="I0YYA4"/>
<dbReference type="EMBL" id="AGSI01000007">
    <property type="protein sequence ID" value="EIE23373.1"/>
    <property type="molecule type" value="Genomic_DNA"/>
</dbReference>
<reference evidence="2 3" key="1">
    <citation type="journal article" date="2012" name="Genome Biol.">
        <title>The genome of the polar eukaryotic microalga coccomyxa subellipsoidea reveals traits of cold adaptation.</title>
        <authorList>
            <person name="Blanc G."/>
            <person name="Agarkova I."/>
            <person name="Grimwood J."/>
            <person name="Kuo A."/>
            <person name="Brueggeman A."/>
            <person name="Dunigan D."/>
            <person name="Gurnon J."/>
            <person name="Ladunga I."/>
            <person name="Lindquist E."/>
            <person name="Lucas S."/>
            <person name="Pangilinan J."/>
            <person name="Proschold T."/>
            <person name="Salamov A."/>
            <person name="Schmutz J."/>
            <person name="Weeks D."/>
            <person name="Yamada T."/>
            <person name="Claverie J.M."/>
            <person name="Grigoriev I."/>
            <person name="Van Etten J."/>
            <person name="Lomsadze A."/>
            <person name="Borodovsky M."/>
        </authorList>
    </citation>
    <scope>NUCLEOTIDE SEQUENCE [LARGE SCALE GENOMIC DNA]</scope>
    <source>
        <strain evidence="2 3">C-169</strain>
    </source>
</reference>
<evidence type="ECO:0000256" key="1">
    <source>
        <dbReference type="SAM" id="MobiDB-lite"/>
    </source>
</evidence>
<sequence>MAGTIPSTFRPVLTRCGVLDPPPALTRLLQSLSLSVIQATCRVQSNFRLQCKRLRVSAPSGPSPIHLAAILQGQPPPPLPAGLPSPRRSGRHTRPSLRLPAPHRPSRPQRRRRAPTSVPHTRAAPPRLPQPSMPVLPPRRSFRVRRPPTTFPFDDGG</sequence>